<comment type="caution">
    <text evidence="3">The sequence shown here is derived from an EMBL/GenBank/DDBJ whole genome shotgun (WGS) entry which is preliminary data.</text>
</comment>
<dbReference type="Pfam" id="PF00480">
    <property type="entry name" value="ROK"/>
    <property type="match status" value="1"/>
</dbReference>
<protein>
    <recommendedName>
        <fullName evidence="5">ROK family protein</fullName>
    </recommendedName>
</protein>
<dbReference type="PANTHER" id="PTHR18964:SF149">
    <property type="entry name" value="BIFUNCTIONAL UDP-N-ACETYLGLUCOSAMINE 2-EPIMERASE_N-ACETYLMANNOSAMINE KINASE"/>
    <property type="match status" value="1"/>
</dbReference>
<reference evidence="3 4" key="1">
    <citation type="submission" date="2013-02" db="EMBL/GenBank/DDBJ databases">
        <title>Draft Genome Sequence of Streptomyces afghaniensis, Which Produces Compounds of the Julimycin B-Complex.</title>
        <authorList>
            <person name="Gruening B.A."/>
            <person name="Praeg A."/>
            <person name="Erxleben A."/>
            <person name="Guenther S."/>
            <person name="Fiedler H.-P."/>
            <person name="Goodfellow M."/>
            <person name="Mueller M."/>
        </authorList>
    </citation>
    <scope>NUCLEOTIDE SEQUENCE [LARGE SCALE GENOMIC DNA]</scope>
    <source>
        <strain evidence="3 4">772</strain>
    </source>
</reference>
<dbReference type="InterPro" id="IPR043129">
    <property type="entry name" value="ATPase_NBD"/>
</dbReference>
<dbReference type="PANTHER" id="PTHR18964">
    <property type="entry name" value="ROK (REPRESSOR, ORF, KINASE) FAMILY"/>
    <property type="match status" value="1"/>
</dbReference>
<evidence type="ECO:0000256" key="1">
    <source>
        <dbReference type="ARBA" id="ARBA00006479"/>
    </source>
</evidence>
<dbReference type="InterPro" id="IPR000600">
    <property type="entry name" value="ROK"/>
</dbReference>
<dbReference type="Proteomes" id="UP000015001">
    <property type="component" value="Unassembled WGS sequence"/>
</dbReference>
<organism evidence="3 4">
    <name type="scientific">Streptomyces afghaniensis 772</name>
    <dbReference type="NCBI Taxonomy" id="1283301"/>
    <lineage>
        <taxon>Bacteria</taxon>
        <taxon>Bacillati</taxon>
        <taxon>Actinomycetota</taxon>
        <taxon>Actinomycetes</taxon>
        <taxon>Kitasatosporales</taxon>
        <taxon>Streptomycetaceae</taxon>
        <taxon>Streptomyces</taxon>
    </lineage>
</organism>
<feature type="region of interest" description="Disordered" evidence="2">
    <location>
        <begin position="66"/>
        <end position="94"/>
    </location>
</feature>
<dbReference type="Gene3D" id="3.30.420.40">
    <property type="match status" value="2"/>
</dbReference>
<dbReference type="PATRIC" id="fig|1283301.3.peg.2136"/>
<comment type="similarity">
    <text evidence="1">Belongs to the ROK (NagC/XylR) family.</text>
</comment>
<dbReference type="EMBL" id="AOPY01001357">
    <property type="protein sequence ID" value="EPJ40794.1"/>
    <property type="molecule type" value="Genomic_DNA"/>
</dbReference>
<name>S4NQT3_9ACTN</name>
<accession>S4NQT3</accession>
<evidence type="ECO:0000313" key="4">
    <source>
        <dbReference type="Proteomes" id="UP000015001"/>
    </source>
</evidence>
<sequence>MHGRADMKTIGIREMSGELIKKVTDQGQVIGITSGRVLAGVLMPIGPEIVEQLVDRNLARIKDSVRRGEEDVAAGRGESLQDLMGSPPEQGGYSRVPPQVSIRQLSGSRIQQAADSGEALIVTHDGAAVALLIPVTSHWVERLVERNLPRIRNSIERGENEIAQKGILPTLEELLEEPEQSHPGSRPVRHDYESLPSAGRSLLEGADSAVAAMAVWAGTITPPSASLMQQRVVGIKIIPDAQDERIRLVGVLTDALARIVRGPVELPLANLDQGTVLAGVLDLVQGLEGTMKPGGEHLVAVGMELGGHVHNGTVVYSANAGWHHFPLASLVQRQLSIPVTLENDANALAIRERLSGIKDENMVVILITNRGVGSGVIANGQIVRGANGMAGELGHVPVEFERHGAQVKCRCENPGCLEGATAPYAIMNTLTEDGFNGDFDAAVEAANEAGSRAHEVFLHAGEALGRAIATVINLHNPSSIVLYGPPALVGEPRDLPSPSGFLNQESASLYMGAMIRSINNHSFSTGVDDCRFIVRNTTDADGAAAAAACVLQQLPPLRTAPSTTTAVDLAAIQ</sequence>
<dbReference type="OrthoDB" id="3464494at2"/>
<evidence type="ECO:0000256" key="2">
    <source>
        <dbReference type="SAM" id="MobiDB-lite"/>
    </source>
</evidence>
<keyword evidence="4" id="KW-1185">Reference proteome</keyword>
<evidence type="ECO:0008006" key="5">
    <source>
        <dbReference type="Google" id="ProtNLM"/>
    </source>
</evidence>
<evidence type="ECO:0000313" key="3">
    <source>
        <dbReference type="EMBL" id="EPJ40794.1"/>
    </source>
</evidence>
<dbReference type="AlphaFoldDB" id="S4NQT3"/>
<dbReference type="HOGENOM" id="CLU_475593_0_0_11"/>
<dbReference type="SUPFAM" id="SSF53067">
    <property type="entry name" value="Actin-like ATPase domain"/>
    <property type="match status" value="1"/>
</dbReference>
<gene>
    <name evidence="3" type="ORF">STAFG_2164</name>
</gene>
<proteinExistence type="inferred from homology"/>